<keyword evidence="3" id="KW-1185">Reference proteome</keyword>
<dbReference type="SMART" id="SM00347">
    <property type="entry name" value="HTH_MARR"/>
    <property type="match status" value="1"/>
</dbReference>
<dbReference type="Proteomes" id="UP000805614">
    <property type="component" value="Unassembled WGS sequence"/>
</dbReference>
<organism evidence="2 3">
    <name type="scientific">Actinomadura alba</name>
    <dbReference type="NCBI Taxonomy" id="406431"/>
    <lineage>
        <taxon>Bacteria</taxon>
        <taxon>Bacillati</taxon>
        <taxon>Actinomycetota</taxon>
        <taxon>Actinomycetes</taxon>
        <taxon>Streptosporangiales</taxon>
        <taxon>Thermomonosporaceae</taxon>
        <taxon>Actinomadura</taxon>
    </lineage>
</organism>
<evidence type="ECO:0000313" key="2">
    <source>
        <dbReference type="EMBL" id="MBC6466239.1"/>
    </source>
</evidence>
<dbReference type="RefSeq" id="WP_187243244.1">
    <property type="nucleotide sequence ID" value="NZ_BAAAOK010000071.1"/>
</dbReference>
<dbReference type="Gene3D" id="1.10.10.10">
    <property type="entry name" value="Winged helix-like DNA-binding domain superfamily/Winged helix DNA-binding domain"/>
    <property type="match status" value="1"/>
</dbReference>
<gene>
    <name evidence="2" type="ORF">HKK74_12110</name>
</gene>
<sequence>MRDVPTGEVVAASLERLTRAVVRMSARGDLSLTAALTLSALDRSGPLRLTELATQGGVTQPAMTQLVSRLQEAGLVVRAGDREDGRVVQVHITDAGRAAVAQRRRVRAVLIAEALAHLDEAERAGLFVALPAIDSLAGLLPEEPAAARAVTS</sequence>
<feature type="domain" description="HTH marR-type" evidence="1">
    <location>
        <begin position="1"/>
        <end position="135"/>
    </location>
</feature>
<evidence type="ECO:0000259" key="1">
    <source>
        <dbReference type="PROSITE" id="PS50995"/>
    </source>
</evidence>
<dbReference type="PROSITE" id="PS50995">
    <property type="entry name" value="HTH_MARR_2"/>
    <property type="match status" value="1"/>
</dbReference>
<proteinExistence type="predicted"/>
<dbReference type="Pfam" id="PF12802">
    <property type="entry name" value="MarR_2"/>
    <property type="match status" value="1"/>
</dbReference>
<reference evidence="2 3" key="1">
    <citation type="submission" date="2020-06" db="EMBL/GenBank/DDBJ databases">
        <title>Actinomadura xiongansis sp. nov., isolated from soil of Baiyangdian.</title>
        <authorList>
            <person name="Zhang X."/>
        </authorList>
    </citation>
    <scope>NUCLEOTIDE SEQUENCE [LARGE SCALE GENOMIC DNA]</scope>
    <source>
        <strain evidence="2 3">HBUM206468</strain>
    </source>
</reference>
<dbReference type="PANTHER" id="PTHR39515">
    <property type="entry name" value="CONSERVED PROTEIN"/>
    <property type="match status" value="1"/>
</dbReference>
<dbReference type="InterPro" id="IPR000835">
    <property type="entry name" value="HTH_MarR-typ"/>
</dbReference>
<accession>A0ABR7LN90</accession>
<dbReference type="InterPro" id="IPR036388">
    <property type="entry name" value="WH-like_DNA-bd_sf"/>
</dbReference>
<dbReference type="InterPro" id="IPR052526">
    <property type="entry name" value="HTH-type_Bedaq_tolerance"/>
</dbReference>
<protein>
    <submittedName>
        <fullName evidence="2">MarR family transcriptional regulator</fullName>
    </submittedName>
</protein>
<name>A0ABR7LN90_9ACTN</name>
<dbReference type="PANTHER" id="PTHR39515:SF2">
    <property type="entry name" value="HTH-TYPE TRANSCRIPTIONAL REGULATOR RV0880"/>
    <property type="match status" value="1"/>
</dbReference>
<dbReference type="InterPro" id="IPR036390">
    <property type="entry name" value="WH_DNA-bd_sf"/>
</dbReference>
<comment type="caution">
    <text evidence="2">The sequence shown here is derived from an EMBL/GenBank/DDBJ whole genome shotgun (WGS) entry which is preliminary data.</text>
</comment>
<dbReference type="EMBL" id="JABVEC010000007">
    <property type="protein sequence ID" value="MBC6466239.1"/>
    <property type="molecule type" value="Genomic_DNA"/>
</dbReference>
<dbReference type="SUPFAM" id="SSF46785">
    <property type="entry name" value="Winged helix' DNA-binding domain"/>
    <property type="match status" value="1"/>
</dbReference>
<evidence type="ECO:0000313" key="3">
    <source>
        <dbReference type="Proteomes" id="UP000805614"/>
    </source>
</evidence>